<evidence type="ECO:0000256" key="1">
    <source>
        <dbReference type="ARBA" id="ARBA00004651"/>
    </source>
</evidence>
<name>A0A1T5IDS5_9MICO</name>
<keyword evidence="10" id="KW-1185">Reference proteome</keyword>
<organism evidence="9 10">
    <name type="scientific">Krasilnikoviella flava</name>
    <dbReference type="NCBI Taxonomy" id="526729"/>
    <lineage>
        <taxon>Bacteria</taxon>
        <taxon>Bacillati</taxon>
        <taxon>Actinomycetota</taxon>
        <taxon>Actinomycetes</taxon>
        <taxon>Micrococcales</taxon>
        <taxon>Promicromonosporaceae</taxon>
        <taxon>Krasilnikoviella</taxon>
    </lineage>
</organism>
<reference evidence="9 10" key="1">
    <citation type="submission" date="2017-02" db="EMBL/GenBank/DDBJ databases">
        <authorList>
            <person name="Peterson S.W."/>
        </authorList>
    </citation>
    <scope>NUCLEOTIDE SEQUENCE [LARGE SCALE GENOMIC DNA]</scope>
    <source>
        <strain evidence="9 10">DSM 21481</strain>
    </source>
</reference>
<evidence type="ECO:0000256" key="4">
    <source>
        <dbReference type="ARBA" id="ARBA00022989"/>
    </source>
</evidence>
<dbReference type="GO" id="GO:0005886">
    <property type="term" value="C:plasma membrane"/>
    <property type="evidence" value="ECO:0007669"/>
    <property type="project" value="UniProtKB-SubCell"/>
</dbReference>
<evidence type="ECO:0000256" key="5">
    <source>
        <dbReference type="ARBA" id="ARBA00023136"/>
    </source>
</evidence>
<evidence type="ECO:0000313" key="9">
    <source>
        <dbReference type="EMBL" id="SKC37220.1"/>
    </source>
</evidence>
<evidence type="ECO:0000256" key="3">
    <source>
        <dbReference type="ARBA" id="ARBA00022692"/>
    </source>
</evidence>
<feature type="transmembrane region" description="Helical" evidence="6">
    <location>
        <begin position="40"/>
        <end position="63"/>
    </location>
</feature>
<feature type="transmembrane region" description="Helical" evidence="6">
    <location>
        <begin position="7"/>
        <end position="28"/>
    </location>
</feature>
<feature type="domain" description="Cardiolipin synthase N-terminal" evidence="8">
    <location>
        <begin position="19"/>
        <end position="64"/>
    </location>
</feature>
<dbReference type="InterPro" id="IPR018649">
    <property type="entry name" value="SHOCT"/>
</dbReference>
<gene>
    <name evidence="9" type="ORF">SAMN04324258_0374</name>
</gene>
<evidence type="ECO:0000256" key="6">
    <source>
        <dbReference type="SAM" id="Phobius"/>
    </source>
</evidence>
<keyword evidence="4 6" id="KW-1133">Transmembrane helix</keyword>
<dbReference type="STRING" id="526729.SAMN04324258_0374"/>
<dbReference type="EMBL" id="FUZQ01000001">
    <property type="protein sequence ID" value="SKC37220.1"/>
    <property type="molecule type" value="Genomic_DNA"/>
</dbReference>
<protein>
    <submittedName>
        <fullName evidence="9">Phospholipase_D-nuclease N-terminal</fullName>
    </submittedName>
</protein>
<evidence type="ECO:0000313" key="10">
    <source>
        <dbReference type="Proteomes" id="UP000189777"/>
    </source>
</evidence>
<evidence type="ECO:0000259" key="7">
    <source>
        <dbReference type="Pfam" id="PF09851"/>
    </source>
</evidence>
<keyword evidence="5 6" id="KW-0472">Membrane</keyword>
<keyword evidence="2" id="KW-1003">Cell membrane</keyword>
<dbReference type="AlphaFoldDB" id="A0A1T5IDS5"/>
<proteinExistence type="predicted"/>
<dbReference type="Pfam" id="PF09851">
    <property type="entry name" value="SHOCT"/>
    <property type="match status" value="1"/>
</dbReference>
<feature type="domain" description="SHOCT" evidence="7">
    <location>
        <begin position="99"/>
        <end position="123"/>
    </location>
</feature>
<keyword evidence="3 6" id="KW-0812">Transmembrane</keyword>
<dbReference type="Proteomes" id="UP000189777">
    <property type="component" value="Unassembled WGS sequence"/>
</dbReference>
<sequence length="126" mass="14299">MDSFMDWFWLMLWWFAFVMYLMVLFHIIGDLFRDHELNGWWKALWLIALLVVPFVSALVYLIARGRGMAERQSARVSTARAETDAYIRATAGGPTAASQITEAKALYDAGAINDEEFAALKTRAMG</sequence>
<dbReference type="InterPro" id="IPR027379">
    <property type="entry name" value="CLS_N"/>
</dbReference>
<evidence type="ECO:0000256" key="2">
    <source>
        <dbReference type="ARBA" id="ARBA00022475"/>
    </source>
</evidence>
<comment type="subcellular location">
    <subcellularLocation>
        <location evidence="1">Cell membrane</location>
        <topology evidence="1">Multi-pass membrane protein</topology>
    </subcellularLocation>
</comment>
<dbReference type="Pfam" id="PF13396">
    <property type="entry name" value="PLDc_N"/>
    <property type="match status" value="1"/>
</dbReference>
<evidence type="ECO:0000259" key="8">
    <source>
        <dbReference type="Pfam" id="PF13396"/>
    </source>
</evidence>
<accession>A0A1T5IDS5</accession>